<evidence type="ECO:0000313" key="7">
    <source>
        <dbReference type="Proteomes" id="UP000746751"/>
    </source>
</evidence>
<evidence type="ECO:0000313" key="6">
    <source>
        <dbReference type="EMBL" id="HJG31598.1"/>
    </source>
</evidence>
<sequence length="400" mass="41194">MRIGETYRTIAILALIGIPIGIAVGAIDALFGRVLLAITAFRDAHPCQLIPFLTLAGAVIAWAYRRFGKNTGRGMGLVFDVGHGTEPEIPLRLVPLIMGGTWITHLFGGSAGREGVAVQIGATLAHWVGRKPPLRDAGNTFLVCGMAAGFAGLFRTPLAACVFALEVLVAGRLEYRALSCALTASFAASMTSGALGLEKFEVPLAEALAITPASLVQLCLAGIVFGLVGGAFAWCLAAAKRQAARIGNPLVRIAVIGVALSVALLALWQGRYAGLGTNLISASFSGGGATSIFVWDWALKFALTVATLAAGYQGGEVTPLFSIGASLGVVLAGALGLPLELTAALGYAAVFGGATNTMLAPILIGGEVFGFENLPAFFVVCAVGYLVNGNRSIYTGQTRI</sequence>
<dbReference type="Pfam" id="PF00654">
    <property type="entry name" value="Voltage_CLC"/>
    <property type="match status" value="1"/>
</dbReference>
<dbReference type="PANTHER" id="PTHR43427:SF12">
    <property type="entry name" value="CHLORIDE TRANSPORTER"/>
    <property type="match status" value="1"/>
</dbReference>
<feature type="transmembrane region" description="Helical" evidence="5">
    <location>
        <begin position="12"/>
        <end position="36"/>
    </location>
</feature>
<gene>
    <name evidence="6" type="ORF">K8U80_09450</name>
</gene>
<comment type="caution">
    <text evidence="6">The sequence shown here is derived from an EMBL/GenBank/DDBJ whole genome shotgun (WGS) entry which is preliminary data.</text>
</comment>
<comment type="subcellular location">
    <subcellularLocation>
        <location evidence="1">Membrane</location>
        <topology evidence="1">Multi-pass membrane protein</topology>
    </subcellularLocation>
</comment>
<reference evidence="6" key="1">
    <citation type="journal article" date="2021" name="PeerJ">
        <title>Extensive microbial diversity within the chicken gut microbiome revealed by metagenomics and culture.</title>
        <authorList>
            <person name="Gilroy R."/>
            <person name="Ravi A."/>
            <person name="Getino M."/>
            <person name="Pursley I."/>
            <person name="Horton D.L."/>
            <person name="Alikhan N.F."/>
            <person name="Baker D."/>
            <person name="Gharbi K."/>
            <person name="Hall N."/>
            <person name="Watson M."/>
            <person name="Adriaenssens E.M."/>
            <person name="Foster-Nyarko E."/>
            <person name="Jarju S."/>
            <person name="Secka A."/>
            <person name="Antonio M."/>
            <person name="Oren A."/>
            <person name="Chaudhuri R.R."/>
            <person name="La Ragione R."/>
            <person name="Hildebrand F."/>
            <person name="Pallen M.J."/>
        </authorList>
    </citation>
    <scope>NUCLEOTIDE SEQUENCE</scope>
    <source>
        <strain evidence="6">ChiGjej2B2-7701</strain>
    </source>
</reference>
<evidence type="ECO:0000256" key="2">
    <source>
        <dbReference type="ARBA" id="ARBA00022692"/>
    </source>
</evidence>
<keyword evidence="2 5" id="KW-0812">Transmembrane</keyword>
<evidence type="ECO:0000256" key="5">
    <source>
        <dbReference type="SAM" id="Phobius"/>
    </source>
</evidence>
<dbReference type="EMBL" id="DYVF01000055">
    <property type="protein sequence ID" value="HJG31598.1"/>
    <property type="molecule type" value="Genomic_DNA"/>
</dbReference>
<evidence type="ECO:0000256" key="4">
    <source>
        <dbReference type="ARBA" id="ARBA00023136"/>
    </source>
</evidence>
<dbReference type="GO" id="GO:0015108">
    <property type="term" value="F:chloride transmembrane transporter activity"/>
    <property type="evidence" value="ECO:0007669"/>
    <property type="project" value="InterPro"/>
</dbReference>
<evidence type="ECO:0000256" key="1">
    <source>
        <dbReference type="ARBA" id="ARBA00004141"/>
    </source>
</evidence>
<dbReference type="InterPro" id="IPR050368">
    <property type="entry name" value="ClC-type_chloride_channel"/>
</dbReference>
<keyword evidence="3 5" id="KW-1133">Transmembrane helix</keyword>
<name>A0A921IT75_9ACTN</name>
<dbReference type="Proteomes" id="UP000746751">
    <property type="component" value="Unassembled WGS sequence"/>
</dbReference>
<dbReference type="InterPro" id="IPR001807">
    <property type="entry name" value="ClC"/>
</dbReference>
<dbReference type="PRINTS" id="PR00762">
    <property type="entry name" value="CLCHANNEL"/>
</dbReference>
<dbReference type="GO" id="GO:0016020">
    <property type="term" value="C:membrane"/>
    <property type="evidence" value="ECO:0007669"/>
    <property type="project" value="UniProtKB-SubCell"/>
</dbReference>
<dbReference type="PANTHER" id="PTHR43427">
    <property type="entry name" value="CHLORIDE CHANNEL PROTEIN CLC-E"/>
    <property type="match status" value="1"/>
</dbReference>
<feature type="transmembrane region" description="Helical" evidence="5">
    <location>
        <begin position="249"/>
        <end position="268"/>
    </location>
</feature>
<feature type="transmembrane region" description="Helical" evidence="5">
    <location>
        <begin position="140"/>
        <end position="165"/>
    </location>
</feature>
<protein>
    <submittedName>
        <fullName evidence="6">Chloride channel protein</fullName>
    </submittedName>
</protein>
<evidence type="ECO:0000256" key="3">
    <source>
        <dbReference type="ARBA" id="ARBA00022989"/>
    </source>
</evidence>
<dbReference type="SUPFAM" id="SSF81340">
    <property type="entry name" value="Clc chloride channel"/>
    <property type="match status" value="1"/>
</dbReference>
<accession>A0A921IT75</accession>
<dbReference type="AlphaFoldDB" id="A0A921IT75"/>
<dbReference type="Gene3D" id="1.10.3080.10">
    <property type="entry name" value="Clc chloride channel"/>
    <property type="match status" value="1"/>
</dbReference>
<keyword evidence="4 5" id="KW-0472">Membrane</keyword>
<reference evidence="6" key="2">
    <citation type="submission" date="2021-09" db="EMBL/GenBank/DDBJ databases">
        <authorList>
            <person name="Gilroy R."/>
        </authorList>
    </citation>
    <scope>NUCLEOTIDE SEQUENCE</scope>
    <source>
        <strain evidence="6">ChiGjej2B2-7701</strain>
    </source>
</reference>
<feature type="transmembrane region" description="Helical" evidence="5">
    <location>
        <begin position="48"/>
        <end position="65"/>
    </location>
</feature>
<organism evidence="6 7">
    <name type="scientific">Collinsella ihumii</name>
    <dbReference type="NCBI Taxonomy" id="1720204"/>
    <lineage>
        <taxon>Bacteria</taxon>
        <taxon>Bacillati</taxon>
        <taxon>Actinomycetota</taxon>
        <taxon>Coriobacteriia</taxon>
        <taxon>Coriobacteriales</taxon>
        <taxon>Coriobacteriaceae</taxon>
        <taxon>Collinsella</taxon>
    </lineage>
</organism>
<feature type="transmembrane region" description="Helical" evidence="5">
    <location>
        <begin position="215"/>
        <end position="237"/>
    </location>
</feature>
<dbReference type="InterPro" id="IPR014743">
    <property type="entry name" value="Cl-channel_core"/>
</dbReference>
<proteinExistence type="predicted"/>